<feature type="domain" description="Ice-binding protein C-terminal" evidence="2">
    <location>
        <begin position="216"/>
        <end position="239"/>
    </location>
</feature>
<reference evidence="3" key="1">
    <citation type="submission" date="2018-06" db="EMBL/GenBank/DDBJ databases">
        <authorList>
            <person name="Zhirakovskaya E."/>
        </authorList>
    </citation>
    <scope>NUCLEOTIDE SEQUENCE</scope>
</reference>
<keyword evidence="1" id="KW-0472">Membrane</keyword>
<proteinExistence type="predicted"/>
<feature type="transmembrane region" description="Helical" evidence="1">
    <location>
        <begin position="220"/>
        <end position="236"/>
    </location>
</feature>
<evidence type="ECO:0000313" key="3">
    <source>
        <dbReference type="EMBL" id="VAX08431.1"/>
    </source>
</evidence>
<dbReference type="EMBL" id="UOFW01000240">
    <property type="protein sequence ID" value="VAX08431.1"/>
    <property type="molecule type" value="Genomic_DNA"/>
</dbReference>
<dbReference type="NCBIfam" id="TIGR02595">
    <property type="entry name" value="PEP_CTERM"/>
    <property type="match status" value="1"/>
</dbReference>
<evidence type="ECO:0000256" key="1">
    <source>
        <dbReference type="SAM" id="Phobius"/>
    </source>
</evidence>
<evidence type="ECO:0000259" key="2">
    <source>
        <dbReference type="Pfam" id="PF07589"/>
    </source>
</evidence>
<dbReference type="AlphaFoldDB" id="A0A3B1B2T7"/>
<protein>
    <recommendedName>
        <fullName evidence="2">Ice-binding protein C-terminal domain-containing protein</fullName>
    </recommendedName>
</protein>
<keyword evidence="1" id="KW-0812">Transmembrane</keyword>
<keyword evidence="1" id="KW-1133">Transmembrane helix</keyword>
<accession>A0A3B1B2T7</accession>
<organism evidence="3">
    <name type="scientific">hydrothermal vent metagenome</name>
    <dbReference type="NCBI Taxonomy" id="652676"/>
    <lineage>
        <taxon>unclassified sequences</taxon>
        <taxon>metagenomes</taxon>
        <taxon>ecological metagenomes</taxon>
    </lineage>
</organism>
<sequence>MKLLKIFLTTITFMAFSVSAYAVPMTVTLSVNGSVGYNAAGDGTSSAVDSLFGDKNWTWTGSFDFSTSMTGTAPGFTQDANWYLSGEGDYDYVVSNGQTSGSGADAGSFGPVHLGAGSVSDLFNGTITGYGDILPALAGALSGTPSLTDIITALNGILDPAFIIPGLVSTSITDNIFFVLVDSDTIAFASTLGLSYAGMLATTASGTFGGSLTLMAVPEPGALGLLALGLIGVVMVRRKRLAA</sequence>
<dbReference type="InterPro" id="IPR013424">
    <property type="entry name" value="Ice-binding_C"/>
</dbReference>
<dbReference type="Pfam" id="PF07589">
    <property type="entry name" value="PEP-CTERM"/>
    <property type="match status" value="1"/>
</dbReference>
<gene>
    <name evidence="3" type="ORF">MNBD_ALPHA03-905</name>
</gene>
<name>A0A3B1B2T7_9ZZZZ</name>